<dbReference type="InterPro" id="IPR001878">
    <property type="entry name" value="Znf_CCHC"/>
</dbReference>
<dbReference type="Pfam" id="PF04195">
    <property type="entry name" value="Transposase_28"/>
    <property type="match status" value="1"/>
</dbReference>
<feature type="region of interest" description="Disordered" evidence="3">
    <location>
        <begin position="1126"/>
        <end position="1156"/>
    </location>
</feature>
<dbReference type="InterPro" id="IPR012337">
    <property type="entry name" value="RNaseH-like_sf"/>
</dbReference>
<name>A0AAD8RF82_LOLMU</name>
<reference evidence="6" key="1">
    <citation type="submission" date="2023-07" db="EMBL/GenBank/DDBJ databases">
        <title>A chromosome-level genome assembly of Lolium multiflorum.</title>
        <authorList>
            <person name="Chen Y."/>
            <person name="Copetti D."/>
            <person name="Kolliker R."/>
            <person name="Studer B."/>
        </authorList>
    </citation>
    <scope>NUCLEOTIDE SEQUENCE</scope>
    <source>
        <strain evidence="6">02402/16</strain>
        <tissue evidence="6">Leaf</tissue>
    </source>
</reference>
<feature type="compositionally biased region" description="Polar residues" evidence="3">
    <location>
        <begin position="390"/>
        <end position="399"/>
    </location>
</feature>
<dbReference type="Pfam" id="PF14223">
    <property type="entry name" value="Retrotran_gag_2"/>
    <property type="match status" value="1"/>
</dbReference>
<evidence type="ECO:0008006" key="8">
    <source>
        <dbReference type="Google" id="ProtNLM"/>
    </source>
</evidence>
<feature type="region of interest" description="Disordered" evidence="3">
    <location>
        <begin position="1624"/>
        <end position="1647"/>
    </location>
</feature>
<dbReference type="PROSITE" id="PS50994">
    <property type="entry name" value="INTEGRASE"/>
    <property type="match status" value="1"/>
</dbReference>
<dbReference type="GO" id="GO:0015074">
    <property type="term" value="P:DNA integration"/>
    <property type="evidence" value="ECO:0007669"/>
    <property type="project" value="InterPro"/>
</dbReference>
<dbReference type="InterPro" id="IPR025724">
    <property type="entry name" value="GAG-pre-integrase_dom"/>
</dbReference>
<dbReference type="Pfam" id="PF13976">
    <property type="entry name" value="gag_pre-integrs"/>
    <property type="match status" value="1"/>
</dbReference>
<dbReference type="PANTHER" id="PTHR33026:SF7">
    <property type="entry name" value="OS03G0100275 PROTEIN"/>
    <property type="match status" value="1"/>
</dbReference>
<evidence type="ECO:0000256" key="3">
    <source>
        <dbReference type="SAM" id="MobiDB-lite"/>
    </source>
</evidence>
<dbReference type="Gene3D" id="3.30.420.10">
    <property type="entry name" value="Ribonuclease H-like superfamily/Ribonuclease H"/>
    <property type="match status" value="1"/>
</dbReference>
<dbReference type="CDD" id="cd09272">
    <property type="entry name" value="RNase_HI_RT_Ty1"/>
    <property type="match status" value="1"/>
</dbReference>
<dbReference type="GO" id="GO:0003676">
    <property type="term" value="F:nucleic acid binding"/>
    <property type="evidence" value="ECO:0007669"/>
    <property type="project" value="InterPro"/>
</dbReference>
<dbReference type="Pfam" id="PF22936">
    <property type="entry name" value="Pol_BBD"/>
    <property type="match status" value="1"/>
</dbReference>
<evidence type="ECO:0000313" key="7">
    <source>
        <dbReference type="Proteomes" id="UP001231189"/>
    </source>
</evidence>
<evidence type="ECO:0000259" key="4">
    <source>
        <dbReference type="PROSITE" id="PS50158"/>
    </source>
</evidence>
<feature type="compositionally biased region" description="Basic residues" evidence="3">
    <location>
        <begin position="1128"/>
        <end position="1141"/>
    </location>
</feature>
<dbReference type="PROSITE" id="PS50158">
    <property type="entry name" value="ZF_CCHC"/>
    <property type="match status" value="1"/>
</dbReference>
<protein>
    <recommendedName>
        <fullName evidence="8">Gag-pol polyprotein</fullName>
    </recommendedName>
</protein>
<dbReference type="Proteomes" id="UP001231189">
    <property type="component" value="Unassembled WGS sequence"/>
</dbReference>
<dbReference type="Gene3D" id="4.10.60.10">
    <property type="entry name" value="Zinc finger, CCHC-type"/>
    <property type="match status" value="1"/>
</dbReference>
<dbReference type="SMART" id="SM00343">
    <property type="entry name" value="ZnF_C2HC"/>
    <property type="match status" value="1"/>
</dbReference>
<evidence type="ECO:0000256" key="2">
    <source>
        <dbReference type="SAM" id="Coils"/>
    </source>
</evidence>
<feature type="domain" description="CCHC-type" evidence="4">
    <location>
        <begin position="1160"/>
        <end position="1175"/>
    </location>
</feature>
<dbReference type="EMBL" id="JAUUTY010000006">
    <property type="protein sequence ID" value="KAK1618163.1"/>
    <property type="molecule type" value="Genomic_DNA"/>
</dbReference>
<evidence type="ECO:0000259" key="5">
    <source>
        <dbReference type="PROSITE" id="PS50994"/>
    </source>
</evidence>
<gene>
    <name evidence="6" type="ORF">QYE76_023680</name>
</gene>
<evidence type="ECO:0000256" key="1">
    <source>
        <dbReference type="PROSITE-ProRule" id="PRU00047"/>
    </source>
</evidence>
<dbReference type="Pfam" id="PF00665">
    <property type="entry name" value="rve"/>
    <property type="match status" value="1"/>
</dbReference>
<dbReference type="SUPFAM" id="SSF53098">
    <property type="entry name" value="Ribonuclease H-like"/>
    <property type="match status" value="1"/>
</dbReference>
<dbReference type="InterPro" id="IPR036875">
    <property type="entry name" value="Znf_CCHC_sf"/>
</dbReference>
<keyword evidence="1" id="KW-0863">Zinc-finger</keyword>
<dbReference type="SUPFAM" id="SSF57756">
    <property type="entry name" value="Retrovirus zinc finger-like domains"/>
    <property type="match status" value="1"/>
</dbReference>
<keyword evidence="1" id="KW-0479">Metal-binding</keyword>
<dbReference type="InterPro" id="IPR036397">
    <property type="entry name" value="RNaseH_sf"/>
</dbReference>
<evidence type="ECO:0000313" key="6">
    <source>
        <dbReference type="EMBL" id="KAK1618163.1"/>
    </source>
</evidence>
<dbReference type="InterPro" id="IPR001584">
    <property type="entry name" value="Integrase_cat-core"/>
</dbReference>
<dbReference type="GO" id="GO:0008270">
    <property type="term" value="F:zinc ion binding"/>
    <property type="evidence" value="ECO:0007669"/>
    <property type="project" value="UniProtKB-KW"/>
</dbReference>
<feature type="region of interest" description="Disordered" evidence="3">
    <location>
        <begin position="296"/>
        <end position="454"/>
    </location>
</feature>
<feature type="coiled-coil region" evidence="2">
    <location>
        <begin position="749"/>
        <end position="776"/>
    </location>
</feature>
<feature type="domain" description="Integrase catalytic" evidence="5">
    <location>
        <begin position="1389"/>
        <end position="1565"/>
    </location>
</feature>
<sequence length="1916" mass="215889">MKKEDAIRFPSEESYPNPPMEYRVSFVDHLIRGLSTPIHDFLRGLLFVYGIQLHQLTPNSILHISIFITLCECFLGVPPNWALWKRIFFLRRNASRNATYNIGGVVICVRTDVDYFDVKFPDSVQGWRKKWLYIHEESANSVEHNIIPFDGNAKIQRRRSWDAEASEEEKKATEALMSRIHQLQNTRGKELSGVQITAYFLRIRVQPLQARKNPLWTYAGGNDANRLSSDLSAKDLEKLIRRISRLNKKDPVPSSCRVEPYSSTNPLPENHPTMASLPPLPEDGEVEEQAIVAEDNQGSSLHESEVAGSHKSAASHEKEVESEASESTQSLPPAVSPKNKRKRDDAEASGTSKPEETVPSRPKAAYDPYLETLISSDDEEVVPNVDVAARTSTSHTLVASETPVEGEETSPPRQNVGTAPPSSPLVPSPKRARVETIPEPTLQSSSSSNPLLDDPMIKDLIRIGSQFIGYREYASKTEEKLAEANNRADALIQKLEQSEAARKKAELVASEAKAEADEAKAKVASVEELQKRLEDAESALNEHKTAQAAREEVILKRLKSQIRRTETQTNQGFDLENPVNDPLLDTLSYLELHGSEIREGVANASAGLSTLFPYFFPKKEEPPTFLTLAKSFNSSEDLGLKMRQENMKVAVESTVALVADSQQTVDWMKVGDTDQIEQSRWRSLIKAAKPNTKKILAYLGIKPSSTPSSSRPELIFDNYTSIPGPSEVFPSSLSKKSSVPVNLVDDSSSMDLTEELKELRVQLQSVKKQSLMLMEQSRESSQREKIALQQAQDAMTEKDAAVAEAAAATSRENSMLQLLIDASLDMAGIWLGNPCLLVFDSVCSSFDYLCDDDFISSFVKCIDIVLQGFSRVGFKFARDMFIFLNVSAYMRFKLLPPSMKTLDTSKPAITADMASPINFNQFLEKEKLKSNGSNFTDWFRHVRIFLNGGNLQYVLDAPLGDPPAETETDEVKNVYATRKTRYSQVQCAILCSLESDLQKRFEHHDPHELMKELKTIFETHAAVECYEASKHFFSCMMEEGSSISEHMLVMTGHAKKLSDLGIVIPNRLGINRVLQSLPPSYKNFVMNYNMQNMNKEFPELFGMLKAAEIEIKKEHQVLMVNKTTSFKKQGKSKGKFKKGGKKAATPPVKPKSGPKPDAECYYCKEKGHWKRNCSKYLADLKSGLVKKKKEGISDIHVIDVHFTGSRSSTWVFDTGSVAHICNSKQELKNKRQLLKDEVTMRVGNGSKVNVIAVGTLPLHLPSGLVLSLNNCYYVPALSMNIISGSCLMQDGYSFKSENNGCSIFMNNIFYGRAPEKNGLFLLDLDSSDTHIHNIDAKRIKLNDNSTYMWHCRLGHIGVKRMKKLHTDGLLESLDFESLDRCEACLMGKMTKTPFSGMMERATDLLEIIHTDVCGPMSVASRGGYRYVLTFTDDLSRYGYIYLMKHKSETFEKFKEFQSEVENQRNKKIKFLRSDRGGEYLSYEFGMHLKKCGILSQLTPPGTPQRNGVSERRNRTLLDMVRSMMSLTDLPLSFWSYALETAAFTLNRAPSKSVETTPYELWFNKKPKLSFLKVWGCEAYVKRLQPDKLEPKAEKCVFIGYPKETIGVAQYRKCSYTTYTATEEANDNDHETSNETTTEPRRSTRDRATPDWYDPCLNVMIVDNNDEDPATYEEAMMSPDSNKWQEAMKSEMGSMYDNKVWTLVELPDSRKAVENKWIFKRKTDADGMEHWTAVKNILKYLKRTKDMFLCYGGDQELVVTSYTDASWNTDPDDSKSQSGYVFILNGAAVSWASSKQCTVAKSSTESEYIAASEASSEAVWMKRFIVELGVVPSALDPLVIYCDNMGAIANAQEPRSHKRLKHIKLRYHSIREYIEDGEVKICKVHTDLNVADPLTKALPRAKHDQHQNAMGVRYLTM</sequence>
<feature type="compositionally biased region" description="Basic and acidic residues" evidence="3">
    <location>
        <begin position="1626"/>
        <end position="1647"/>
    </location>
</feature>
<keyword evidence="1" id="KW-0862">Zinc</keyword>
<keyword evidence="7" id="KW-1185">Reference proteome</keyword>
<accession>A0AAD8RF82</accession>
<comment type="caution">
    <text evidence="6">The sequence shown here is derived from an EMBL/GenBank/DDBJ whole genome shotgun (WGS) entry which is preliminary data.</text>
</comment>
<dbReference type="InterPro" id="IPR007321">
    <property type="entry name" value="Transposase_28"/>
</dbReference>
<proteinExistence type="predicted"/>
<dbReference type="PANTHER" id="PTHR33026">
    <property type="entry name" value="OS06G0360600 PROTEIN"/>
    <property type="match status" value="1"/>
</dbReference>
<feature type="coiled-coil region" evidence="2">
    <location>
        <begin position="474"/>
        <end position="568"/>
    </location>
</feature>
<keyword evidence="2" id="KW-0175">Coiled coil</keyword>
<organism evidence="6 7">
    <name type="scientific">Lolium multiflorum</name>
    <name type="common">Italian ryegrass</name>
    <name type="synonym">Lolium perenne subsp. multiflorum</name>
    <dbReference type="NCBI Taxonomy" id="4521"/>
    <lineage>
        <taxon>Eukaryota</taxon>
        <taxon>Viridiplantae</taxon>
        <taxon>Streptophyta</taxon>
        <taxon>Embryophyta</taxon>
        <taxon>Tracheophyta</taxon>
        <taxon>Spermatophyta</taxon>
        <taxon>Magnoliopsida</taxon>
        <taxon>Liliopsida</taxon>
        <taxon>Poales</taxon>
        <taxon>Poaceae</taxon>
        <taxon>BOP clade</taxon>
        <taxon>Pooideae</taxon>
        <taxon>Poodae</taxon>
        <taxon>Poeae</taxon>
        <taxon>Poeae Chloroplast Group 2 (Poeae type)</taxon>
        <taxon>Loliodinae</taxon>
        <taxon>Loliinae</taxon>
        <taxon>Lolium</taxon>
    </lineage>
</organism>
<feature type="region of interest" description="Disordered" evidence="3">
    <location>
        <begin position="249"/>
        <end position="281"/>
    </location>
</feature>
<dbReference type="InterPro" id="IPR054722">
    <property type="entry name" value="PolX-like_BBD"/>
</dbReference>